<evidence type="ECO:0000256" key="1">
    <source>
        <dbReference type="SAM" id="Phobius"/>
    </source>
</evidence>
<feature type="transmembrane region" description="Helical" evidence="1">
    <location>
        <begin position="142"/>
        <end position="161"/>
    </location>
</feature>
<sequence length="172" mass="19088">MRMSSVEEGRQQGDNLGSGLLREAERRSGMGSETERKQMKTTATSVAIRFVVVAVSMFLLDLVWILGISKYIFGLDYFGTLEGIQGSSVAGRPFGLVAYLSLTYAAAIIASTPWEAAQQGFVIYSVFDSTSTYIYHGWGYKIAILDTLWGTLLFTILGFIVQELRKRTPYVQ</sequence>
<dbReference type="EMBL" id="JALJOV010000629">
    <property type="protein sequence ID" value="KAK9862277.1"/>
    <property type="molecule type" value="Genomic_DNA"/>
</dbReference>
<keyword evidence="3" id="KW-1185">Reference proteome</keyword>
<accession>A0AAW1T0T7</accession>
<name>A0AAW1T0T7_9CHLO</name>
<dbReference type="AlphaFoldDB" id="A0AAW1T0T7"/>
<evidence type="ECO:0000313" key="2">
    <source>
        <dbReference type="EMBL" id="KAK9862277.1"/>
    </source>
</evidence>
<evidence type="ECO:0000313" key="3">
    <source>
        <dbReference type="Proteomes" id="UP001485043"/>
    </source>
</evidence>
<organism evidence="2 3">
    <name type="scientific">Apatococcus fuscideae</name>
    <dbReference type="NCBI Taxonomy" id="2026836"/>
    <lineage>
        <taxon>Eukaryota</taxon>
        <taxon>Viridiplantae</taxon>
        <taxon>Chlorophyta</taxon>
        <taxon>core chlorophytes</taxon>
        <taxon>Trebouxiophyceae</taxon>
        <taxon>Chlorellales</taxon>
        <taxon>Chlorellaceae</taxon>
        <taxon>Apatococcus</taxon>
    </lineage>
</organism>
<reference evidence="2 3" key="1">
    <citation type="journal article" date="2024" name="Nat. Commun.">
        <title>Phylogenomics reveals the evolutionary origins of lichenization in chlorophyte algae.</title>
        <authorList>
            <person name="Puginier C."/>
            <person name="Libourel C."/>
            <person name="Otte J."/>
            <person name="Skaloud P."/>
            <person name="Haon M."/>
            <person name="Grisel S."/>
            <person name="Petersen M."/>
            <person name="Berrin J.G."/>
            <person name="Delaux P.M."/>
            <person name="Dal Grande F."/>
            <person name="Keller J."/>
        </authorList>
    </citation>
    <scope>NUCLEOTIDE SEQUENCE [LARGE SCALE GENOMIC DNA]</scope>
    <source>
        <strain evidence="2 3">SAG 2523</strain>
    </source>
</reference>
<dbReference type="Proteomes" id="UP001485043">
    <property type="component" value="Unassembled WGS sequence"/>
</dbReference>
<keyword evidence="1" id="KW-0812">Transmembrane</keyword>
<keyword evidence="1" id="KW-0472">Membrane</keyword>
<proteinExistence type="predicted"/>
<gene>
    <name evidence="2" type="ORF">WJX84_003649</name>
</gene>
<keyword evidence="1" id="KW-1133">Transmembrane helix</keyword>
<protein>
    <submittedName>
        <fullName evidence="2">Uncharacterized protein</fullName>
    </submittedName>
</protein>
<comment type="caution">
    <text evidence="2">The sequence shown here is derived from an EMBL/GenBank/DDBJ whole genome shotgun (WGS) entry which is preliminary data.</text>
</comment>
<feature type="transmembrane region" description="Helical" evidence="1">
    <location>
        <begin position="46"/>
        <end position="73"/>
    </location>
</feature>